<dbReference type="Proteomes" id="UP000001982">
    <property type="component" value="Chromosome"/>
</dbReference>
<dbReference type="PROSITE" id="PS51186">
    <property type="entry name" value="GNAT"/>
    <property type="match status" value="1"/>
</dbReference>
<organism evidence="2 3">
    <name type="scientific">Shewanella denitrificans (strain OS217 / ATCC BAA-1090 / DSM 15013)</name>
    <dbReference type="NCBI Taxonomy" id="318161"/>
    <lineage>
        <taxon>Bacteria</taxon>
        <taxon>Pseudomonadati</taxon>
        <taxon>Pseudomonadota</taxon>
        <taxon>Gammaproteobacteria</taxon>
        <taxon>Alteromonadales</taxon>
        <taxon>Shewanellaceae</taxon>
        <taxon>Shewanella</taxon>
    </lineage>
</organism>
<dbReference type="EMBL" id="CP000302">
    <property type="protein sequence ID" value="ABE55320.1"/>
    <property type="molecule type" value="Genomic_DNA"/>
</dbReference>
<dbReference type="GO" id="GO:0016747">
    <property type="term" value="F:acyltransferase activity, transferring groups other than amino-acyl groups"/>
    <property type="evidence" value="ECO:0007669"/>
    <property type="project" value="InterPro"/>
</dbReference>
<dbReference type="KEGG" id="sdn:Sden_2038"/>
<reference evidence="2 3" key="1">
    <citation type="submission" date="2006-03" db="EMBL/GenBank/DDBJ databases">
        <title>Complete sequence of Shewanella denitrificans OS217.</title>
        <authorList>
            <consortium name="US DOE Joint Genome Institute"/>
            <person name="Copeland A."/>
            <person name="Lucas S."/>
            <person name="Lapidus A."/>
            <person name="Barry K."/>
            <person name="Detter J.C."/>
            <person name="Glavina del Rio T."/>
            <person name="Hammon N."/>
            <person name="Israni S."/>
            <person name="Dalin E."/>
            <person name="Tice H."/>
            <person name="Pitluck S."/>
            <person name="Brettin T."/>
            <person name="Bruce D."/>
            <person name="Han C."/>
            <person name="Tapia R."/>
            <person name="Gilna P."/>
            <person name="Kiss H."/>
            <person name="Schmutz J."/>
            <person name="Larimer F."/>
            <person name="Land M."/>
            <person name="Hauser L."/>
            <person name="Kyrpides N."/>
            <person name="Lykidis A."/>
            <person name="Richardson P."/>
        </authorList>
    </citation>
    <scope>NUCLEOTIDE SEQUENCE [LARGE SCALE GENOMIC DNA]</scope>
    <source>
        <strain evidence="3">OS217 / ATCC BAA-1090 / DSM 15013</strain>
    </source>
</reference>
<dbReference type="CDD" id="cd04301">
    <property type="entry name" value="NAT_SF"/>
    <property type="match status" value="1"/>
</dbReference>
<dbReference type="InterPro" id="IPR016181">
    <property type="entry name" value="Acyl_CoA_acyltransferase"/>
</dbReference>
<dbReference type="eggNOG" id="COG0456">
    <property type="taxonomic scope" value="Bacteria"/>
</dbReference>
<sequence length="179" mass="19868">MQIRLATGADVEQLTGLFDLYRQSLGQPSENHKCRQFVSARLSEGDTMIFIARHEVQALGFIQLYPSYSSVSLKPVWYFDDAFVVELYRGTGIAKGLIAKAKELADSADVVLIKRTLVEQGIAVQEKVKQEDVEQETLTGNLQQADESCGDRQDNATEKSPVGSAFKSSSVVYMYHQAL</sequence>
<dbReference type="Pfam" id="PF00583">
    <property type="entry name" value="Acetyltransf_1"/>
    <property type="match status" value="1"/>
</dbReference>
<proteinExistence type="predicted"/>
<protein>
    <recommendedName>
        <fullName evidence="1">N-acetyltransferase domain-containing protein</fullName>
    </recommendedName>
</protein>
<dbReference type="RefSeq" id="WP_011496476.1">
    <property type="nucleotide sequence ID" value="NC_007954.1"/>
</dbReference>
<dbReference type="SUPFAM" id="SSF55729">
    <property type="entry name" value="Acyl-CoA N-acyltransferases (Nat)"/>
    <property type="match status" value="1"/>
</dbReference>
<dbReference type="InterPro" id="IPR000182">
    <property type="entry name" value="GNAT_dom"/>
</dbReference>
<gene>
    <name evidence="2" type="ordered locus">Sden_2038</name>
</gene>
<evidence type="ECO:0000313" key="3">
    <source>
        <dbReference type="Proteomes" id="UP000001982"/>
    </source>
</evidence>
<accession>Q12MK6</accession>
<dbReference type="Gene3D" id="3.40.630.30">
    <property type="match status" value="1"/>
</dbReference>
<keyword evidence="3" id="KW-1185">Reference proteome</keyword>
<name>Q12MK6_SHEDO</name>
<feature type="domain" description="N-acetyltransferase" evidence="1">
    <location>
        <begin position="1"/>
        <end position="179"/>
    </location>
</feature>
<dbReference type="STRING" id="318161.Sden_2038"/>
<dbReference type="HOGENOM" id="CLU_1502472_0_0_6"/>
<dbReference type="AlphaFoldDB" id="Q12MK6"/>
<evidence type="ECO:0000313" key="2">
    <source>
        <dbReference type="EMBL" id="ABE55320.1"/>
    </source>
</evidence>
<dbReference type="OrthoDB" id="9792929at2"/>
<evidence type="ECO:0000259" key="1">
    <source>
        <dbReference type="PROSITE" id="PS51186"/>
    </source>
</evidence>